<gene>
    <name evidence="1" type="ORF">QZM52_26065</name>
</gene>
<dbReference type="RefSeq" id="WP_301756831.1">
    <property type="nucleotide sequence ID" value="NZ_JAUJSQ010000011.1"/>
</dbReference>
<dbReference type="Proteomes" id="UP001171606">
    <property type="component" value="Unassembled WGS sequence"/>
</dbReference>
<sequence>MSVNSVLATRMSIHNQDGNKVAEFFATSSGKTVHKSDIKEFTKELKKVASGLAKIKDGKLPFSSEYAVRNDVAKALIRCVSMSQKIEGNFQKTTYRHNPKKLKQFSAAQEKLVDLQRQAKSVKKQDVFRADQSARHEEAQVINAEQRAGRRELLKNNPDANFNGGMVR</sequence>
<evidence type="ECO:0000313" key="1">
    <source>
        <dbReference type="EMBL" id="MDN7934748.1"/>
    </source>
</evidence>
<evidence type="ECO:0000313" key="2">
    <source>
        <dbReference type="Proteomes" id="UP001171606"/>
    </source>
</evidence>
<name>A0ABT8PI56_9BURK</name>
<reference evidence="1" key="1">
    <citation type="submission" date="2023-07" db="EMBL/GenBank/DDBJ databases">
        <title>A collection of bacterial strains from the Burkholderia cepacia Research Laboratory and Repository.</title>
        <authorList>
            <person name="Lipuma J."/>
            <person name="Spilker T."/>
            <person name="Caverly L."/>
        </authorList>
    </citation>
    <scope>NUCLEOTIDE SEQUENCE</scope>
    <source>
        <strain evidence="1">AU42020</strain>
    </source>
</reference>
<proteinExistence type="predicted"/>
<protein>
    <submittedName>
        <fullName evidence="1">Uncharacterized protein</fullName>
    </submittedName>
</protein>
<accession>A0ABT8PI56</accession>
<keyword evidence="2" id="KW-1185">Reference proteome</keyword>
<organism evidence="1 2">
    <name type="scientific">Burkholderia metallica</name>
    <dbReference type="NCBI Taxonomy" id="488729"/>
    <lineage>
        <taxon>Bacteria</taxon>
        <taxon>Pseudomonadati</taxon>
        <taxon>Pseudomonadota</taxon>
        <taxon>Betaproteobacteria</taxon>
        <taxon>Burkholderiales</taxon>
        <taxon>Burkholderiaceae</taxon>
        <taxon>Burkholderia</taxon>
        <taxon>Burkholderia cepacia complex</taxon>
    </lineage>
</organism>
<dbReference type="EMBL" id="JAUJSQ010000011">
    <property type="protein sequence ID" value="MDN7934748.1"/>
    <property type="molecule type" value="Genomic_DNA"/>
</dbReference>
<comment type="caution">
    <text evidence="1">The sequence shown here is derived from an EMBL/GenBank/DDBJ whole genome shotgun (WGS) entry which is preliminary data.</text>
</comment>